<keyword evidence="2" id="KW-0540">Nuclease</keyword>
<dbReference type="InterPro" id="IPR036691">
    <property type="entry name" value="Endo/exonu/phosph_ase_sf"/>
</dbReference>
<reference evidence="2 3" key="1">
    <citation type="submission" date="2016-09" db="EMBL/GenBank/DDBJ databases">
        <title>Rhizobium sp. nov., a novel species isolated from the rice rhizosphere.</title>
        <authorList>
            <person name="Zhao J."/>
            <person name="Zhang X."/>
        </authorList>
    </citation>
    <scope>NUCLEOTIDE SEQUENCE [LARGE SCALE GENOMIC DNA]</scope>
    <source>
        <strain evidence="2 3">1.7048</strain>
    </source>
</reference>
<gene>
    <name evidence="2" type="ORF">BJF93_02910</name>
</gene>
<dbReference type="Proteomes" id="UP000186364">
    <property type="component" value="Unassembled WGS sequence"/>
</dbReference>
<keyword evidence="2" id="KW-0378">Hydrolase</keyword>
<dbReference type="GO" id="GO:0004519">
    <property type="term" value="F:endonuclease activity"/>
    <property type="evidence" value="ECO:0007669"/>
    <property type="project" value="UniProtKB-KW"/>
</dbReference>
<evidence type="ECO:0000259" key="1">
    <source>
        <dbReference type="Pfam" id="PF03372"/>
    </source>
</evidence>
<keyword evidence="3" id="KW-1185">Reference proteome</keyword>
<proteinExistence type="predicted"/>
<dbReference type="PANTHER" id="PTHR14859">
    <property type="entry name" value="CALCOFLUOR WHITE HYPERSENSITIVE PROTEIN PRECURSOR"/>
    <property type="match status" value="1"/>
</dbReference>
<keyword evidence="2" id="KW-0255">Endonuclease</keyword>
<dbReference type="Pfam" id="PF03372">
    <property type="entry name" value="Exo_endo_phos"/>
    <property type="match status" value="1"/>
</dbReference>
<protein>
    <submittedName>
        <fullName evidence="2">Endonuclease</fullName>
    </submittedName>
</protein>
<sequence length="250" mass="27292">MIPSFRLLTYNVHSCIGTDRRHDPERIAEVIAAAKPDIIALQELDVGRLRTKGVDQAQRIADHLKMTAHFHPAMHVEKEQYGDAILTALPSRIRRAGPLPSIGEPRGAIWVEIDLGGRPVQVVNTHLGLRGGERLLQAKALLGSDWLGHPDCRDGAAVLTGDFNAITRSAVFRMLNHALPAAADPVTGKLPATFPSRFPLMRLDHVFMNGRLRATAAAPIATAMTRIASDHLPLLATLAFSDEDDARRKP</sequence>
<dbReference type="Gene3D" id="3.60.10.10">
    <property type="entry name" value="Endonuclease/exonuclease/phosphatase"/>
    <property type="match status" value="1"/>
</dbReference>
<accession>A0A1Q9AZA1</accession>
<feature type="domain" description="Endonuclease/exonuclease/phosphatase" evidence="1">
    <location>
        <begin position="8"/>
        <end position="231"/>
    </location>
</feature>
<dbReference type="SUPFAM" id="SSF56219">
    <property type="entry name" value="DNase I-like"/>
    <property type="match status" value="1"/>
</dbReference>
<dbReference type="PANTHER" id="PTHR14859:SF15">
    <property type="entry name" value="ENDONUCLEASE_EXONUCLEASE_PHOSPHATASE DOMAIN-CONTAINING PROTEIN"/>
    <property type="match status" value="1"/>
</dbReference>
<dbReference type="EMBL" id="MKIP01000034">
    <property type="protein sequence ID" value="OLP61026.1"/>
    <property type="molecule type" value="Genomic_DNA"/>
</dbReference>
<dbReference type="InterPro" id="IPR051916">
    <property type="entry name" value="GPI-anchor_lipid_remodeler"/>
</dbReference>
<dbReference type="AlphaFoldDB" id="A0A1Q9AZA1"/>
<evidence type="ECO:0000313" key="2">
    <source>
        <dbReference type="EMBL" id="OLP61026.1"/>
    </source>
</evidence>
<evidence type="ECO:0000313" key="3">
    <source>
        <dbReference type="Proteomes" id="UP000186364"/>
    </source>
</evidence>
<dbReference type="InterPro" id="IPR005135">
    <property type="entry name" value="Endo/exonuclease/phosphatase"/>
</dbReference>
<dbReference type="GO" id="GO:0006506">
    <property type="term" value="P:GPI anchor biosynthetic process"/>
    <property type="evidence" value="ECO:0007669"/>
    <property type="project" value="TreeGrafter"/>
</dbReference>
<organism evidence="2 3">
    <name type="scientific">Xaviernesmea oryzae</name>
    <dbReference type="NCBI Taxonomy" id="464029"/>
    <lineage>
        <taxon>Bacteria</taxon>
        <taxon>Pseudomonadati</taxon>
        <taxon>Pseudomonadota</taxon>
        <taxon>Alphaproteobacteria</taxon>
        <taxon>Hyphomicrobiales</taxon>
        <taxon>Rhizobiaceae</taxon>
        <taxon>Rhizobium/Agrobacterium group</taxon>
        <taxon>Xaviernesmea</taxon>
    </lineage>
</organism>
<comment type="caution">
    <text evidence="2">The sequence shown here is derived from an EMBL/GenBank/DDBJ whole genome shotgun (WGS) entry which is preliminary data.</text>
</comment>
<name>A0A1Q9AZA1_9HYPH</name>
<dbReference type="GO" id="GO:0016020">
    <property type="term" value="C:membrane"/>
    <property type="evidence" value="ECO:0007669"/>
    <property type="project" value="GOC"/>
</dbReference>